<evidence type="ECO:0000313" key="2">
    <source>
        <dbReference type="EMBL" id="MBD2844656.1"/>
    </source>
</evidence>
<name>A0A927BRN7_9BACL</name>
<reference evidence="2" key="1">
    <citation type="submission" date="2020-09" db="EMBL/GenBank/DDBJ databases">
        <title>A novel bacterium of genus Paenibacillus, isolated from South China Sea.</title>
        <authorList>
            <person name="Huang H."/>
            <person name="Mo K."/>
            <person name="Hu Y."/>
        </authorList>
    </citation>
    <scope>NUCLEOTIDE SEQUENCE</scope>
    <source>
        <strain evidence="2">IB182496</strain>
    </source>
</reference>
<proteinExistence type="predicted"/>
<feature type="coiled-coil region" evidence="1">
    <location>
        <begin position="28"/>
        <end position="58"/>
    </location>
</feature>
<dbReference type="EMBL" id="JACXIZ010000011">
    <property type="protein sequence ID" value="MBD2844656.1"/>
    <property type="molecule type" value="Genomic_DNA"/>
</dbReference>
<keyword evidence="1" id="KW-0175">Coiled coil</keyword>
<evidence type="ECO:0000256" key="1">
    <source>
        <dbReference type="SAM" id="Coils"/>
    </source>
</evidence>
<dbReference type="AlphaFoldDB" id="A0A927BRN7"/>
<gene>
    <name evidence="2" type="ORF">IDH44_05600</name>
</gene>
<evidence type="ECO:0000313" key="3">
    <source>
        <dbReference type="Proteomes" id="UP000621560"/>
    </source>
</evidence>
<comment type="caution">
    <text evidence="2">The sequence shown here is derived from an EMBL/GenBank/DDBJ whole genome shotgun (WGS) entry which is preliminary data.</text>
</comment>
<evidence type="ECO:0008006" key="4">
    <source>
        <dbReference type="Google" id="ProtNLM"/>
    </source>
</evidence>
<protein>
    <recommendedName>
        <fullName evidence="4">Hydrolase</fullName>
    </recommendedName>
</protein>
<keyword evidence="3" id="KW-1185">Reference proteome</keyword>
<dbReference type="Proteomes" id="UP000621560">
    <property type="component" value="Unassembled WGS sequence"/>
</dbReference>
<sequence length="112" mass="12893">MDDTQAKAARKTYYVSVGAGQILEDPEAASYELIIRANEEELNRLQELFEELSSWDEAETWHFSLHPFGSATQQQMSSTTQFFIEKIYNLLHELGTDETRAHIESMHLNVRG</sequence>
<accession>A0A927BRN7</accession>
<dbReference type="RefSeq" id="WP_190915503.1">
    <property type="nucleotide sequence ID" value="NZ_JACXIZ010000011.1"/>
</dbReference>
<organism evidence="2 3">
    <name type="scientific">Paenibacillus sabuli</name>
    <dbReference type="NCBI Taxonomy" id="2772509"/>
    <lineage>
        <taxon>Bacteria</taxon>
        <taxon>Bacillati</taxon>
        <taxon>Bacillota</taxon>
        <taxon>Bacilli</taxon>
        <taxon>Bacillales</taxon>
        <taxon>Paenibacillaceae</taxon>
        <taxon>Paenibacillus</taxon>
    </lineage>
</organism>